<name>A0A182TVC0_9DIPT</name>
<feature type="compositionally biased region" description="Polar residues" evidence="1">
    <location>
        <begin position="1"/>
        <end position="12"/>
    </location>
</feature>
<evidence type="ECO:0000313" key="3">
    <source>
        <dbReference type="Proteomes" id="UP000075902"/>
    </source>
</evidence>
<dbReference type="EnsemblMetazoa" id="AMEC008951-RA">
    <property type="protein sequence ID" value="AMEC008951-PA"/>
    <property type="gene ID" value="AMEC008951"/>
</dbReference>
<reference evidence="3" key="1">
    <citation type="submission" date="2014-01" db="EMBL/GenBank/DDBJ databases">
        <title>The Genome Sequence of Anopheles melas CM1001059_A (V2).</title>
        <authorList>
            <consortium name="The Broad Institute Genomics Platform"/>
            <person name="Neafsey D.E."/>
            <person name="Besansky N."/>
            <person name="Howell P."/>
            <person name="Walton C."/>
            <person name="Young S.K."/>
            <person name="Zeng Q."/>
            <person name="Gargeya S."/>
            <person name="Fitzgerald M."/>
            <person name="Haas B."/>
            <person name="Abouelleil A."/>
            <person name="Allen A.W."/>
            <person name="Alvarado L."/>
            <person name="Arachchi H.M."/>
            <person name="Berlin A.M."/>
            <person name="Chapman S.B."/>
            <person name="Gainer-Dewar J."/>
            <person name="Goldberg J."/>
            <person name="Griggs A."/>
            <person name="Gujja S."/>
            <person name="Hansen M."/>
            <person name="Howarth C."/>
            <person name="Imamovic A."/>
            <person name="Ireland A."/>
            <person name="Larimer J."/>
            <person name="McCowan C."/>
            <person name="Murphy C."/>
            <person name="Pearson M."/>
            <person name="Poon T.W."/>
            <person name="Priest M."/>
            <person name="Roberts A."/>
            <person name="Saif S."/>
            <person name="Shea T."/>
            <person name="Sisk P."/>
            <person name="Sykes S."/>
            <person name="Wortman J."/>
            <person name="Nusbaum C."/>
            <person name="Birren B."/>
        </authorList>
    </citation>
    <scope>NUCLEOTIDE SEQUENCE [LARGE SCALE GENOMIC DNA]</scope>
    <source>
        <strain evidence="3">CM1001059</strain>
    </source>
</reference>
<protein>
    <submittedName>
        <fullName evidence="2">Uncharacterized protein</fullName>
    </submittedName>
</protein>
<reference evidence="2" key="2">
    <citation type="submission" date="2020-05" db="UniProtKB">
        <authorList>
            <consortium name="EnsemblMetazoa"/>
        </authorList>
    </citation>
    <scope>IDENTIFICATION</scope>
    <source>
        <strain evidence="2">CM1001059</strain>
    </source>
</reference>
<dbReference type="AlphaFoldDB" id="A0A182TVC0"/>
<organism evidence="2 3">
    <name type="scientific">Anopheles melas</name>
    <dbReference type="NCBI Taxonomy" id="34690"/>
    <lineage>
        <taxon>Eukaryota</taxon>
        <taxon>Metazoa</taxon>
        <taxon>Ecdysozoa</taxon>
        <taxon>Arthropoda</taxon>
        <taxon>Hexapoda</taxon>
        <taxon>Insecta</taxon>
        <taxon>Pterygota</taxon>
        <taxon>Neoptera</taxon>
        <taxon>Endopterygota</taxon>
        <taxon>Diptera</taxon>
        <taxon>Nematocera</taxon>
        <taxon>Culicoidea</taxon>
        <taxon>Culicidae</taxon>
        <taxon>Anophelinae</taxon>
        <taxon>Anopheles</taxon>
    </lineage>
</organism>
<evidence type="ECO:0000256" key="1">
    <source>
        <dbReference type="SAM" id="MobiDB-lite"/>
    </source>
</evidence>
<feature type="region of interest" description="Disordered" evidence="1">
    <location>
        <begin position="1"/>
        <end position="29"/>
    </location>
</feature>
<dbReference type="Proteomes" id="UP000075902">
    <property type="component" value="Unassembled WGS sequence"/>
</dbReference>
<dbReference type="VEuPathDB" id="VectorBase:AMEC008951"/>
<evidence type="ECO:0000313" key="2">
    <source>
        <dbReference type="EnsemblMetazoa" id="AMEC008951-PA"/>
    </source>
</evidence>
<sequence>MVFTRENISFSGLPQGMMQRGKTTTVTPTTTTTTTATIVPETVAGSMKLLGGHDDGGGRNAAPIRTQDDAAVGYVFQRHPNETEFNQFAQKQSRWASGDDTIIDMPMQGGMYDHLHPPNVNVNGVGVPKPPMPEQQLVYLSGSQQYGTVLAPQNQYIPRNNSANPAHSEDEGEYDAIGMRLSILAF</sequence>
<accession>A0A182TVC0</accession>
<keyword evidence="3" id="KW-1185">Reference proteome</keyword>
<proteinExistence type="predicted"/>